<dbReference type="Proteomes" id="UP000054854">
    <property type="component" value="Unassembled WGS sequence"/>
</dbReference>
<protein>
    <submittedName>
        <fullName evidence="2">Uncharacterized protein</fullName>
    </submittedName>
</protein>
<reference evidence="1 3" key="1">
    <citation type="submission" date="2015-11" db="EMBL/GenBank/DDBJ databases">
        <title>Genomic analysis of 38 Legionella species identifies large and diverse effector repertoires.</title>
        <authorList>
            <person name="Burstein D."/>
            <person name="Amaro F."/>
            <person name="Zusman T."/>
            <person name="Lifshitz Z."/>
            <person name="Cohen O."/>
            <person name="Gilbert J.A."/>
            <person name="Pupko T."/>
            <person name="Shuman H.A."/>
            <person name="Segal G."/>
        </authorList>
    </citation>
    <scope>NUCLEOTIDE SEQUENCE [LARGE SCALE GENOMIC DNA]</scope>
    <source>
        <strain evidence="1 3">CDC#72-OH-14</strain>
    </source>
</reference>
<reference evidence="2 4" key="2">
    <citation type="submission" date="2018-06" db="EMBL/GenBank/DDBJ databases">
        <authorList>
            <consortium name="Pathogen Informatics"/>
            <person name="Doyle S."/>
        </authorList>
    </citation>
    <scope>NUCLEOTIDE SEQUENCE [LARGE SCALE GENOMIC DNA]</scope>
    <source>
        <strain evidence="2 4">NCTC12438</strain>
    </source>
</reference>
<evidence type="ECO:0000313" key="4">
    <source>
        <dbReference type="Proteomes" id="UP000255316"/>
    </source>
</evidence>
<dbReference type="EMBL" id="LNXX01000042">
    <property type="protein sequence ID" value="KTC83400.1"/>
    <property type="molecule type" value="Genomic_DNA"/>
</dbReference>
<evidence type="ECO:0000313" key="2">
    <source>
        <dbReference type="EMBL" id="STX35485.1"/>
    </source>
</evidence>
<evidence type="ECO:0000313" key="3">
    <source>
        <dbReference type="Proteomes" id="UP000054854"/>
    </source>
</evidence>
<sequence>MKHINVYFKTNKPQNYHHTFFQASGNKKIRVSDLVSPIDEKERQKIMLLYDKKMSSVLVYLKYEDALAANDIDKINLLRDEMNNLIDEAYRDCYSEIMKNKPVSTFIESHLLELEIQIKKIKENLSISREIIEVCCFKLGVLCDLARNTLRTDSFPDGELNNWLAIPLAETHLFKKCVQRVGSSGTYQDYANTKLTMPIFSKNGTLGFNTILYAELNGYFPIGFSSSPYPVHGGIYENQSFSSSQHDYGHAYQRLLDLKEKSPQTFSQYKDLYNKLIEQKNLNQIDDLSFRKDLLFLFMLVHELAYSPDNSQSVTDLIKERTFLPCEVNNDFLRELEENKEDDTLTRILVIETIDFVFPLKALGYEIEYSENQKWKSAPSLRKAFLDILGEFNERHPEIIIEPHQNIKPHF</sequence>
<accession>A0A378ILE6</accession>
<dbReference type="AlphaFoldDB" id="A0A378ILE6"/>
<name>A0A378ILE6_9GAMM</name>
<gene>
    <name evidence="1" type="ORF">Lcin_2087</name>
    <name evidence="2" type="ORF">NCTC12438_02101</name>
</gene>
<keyword evidence="3" id="KW-1185">Reference proteome</keyword>
<organism evidence="2 4">
    <name type="scientific">Legionella cincinnatiensis</name>
    <dbReference type="NCBI Taxonomy" id="28085"/>
    <lineage>
        <taxon>Bacteria</taxon>
        <taxon>Pseudomonadati</taxon>
        <taxon>Pseudomonadota</taxon>
        <taxon>Gammaproteobacteria</taxon>
        <taxon>Legionellales</taxon>
        <taxon>Legionellaceae</taxon>
        <taxon>Legionella</taxon>
    </lineage>
</organism>
<dbReference type="EMBL" id="UGNX01000001">
    <property type="protein sequence ID" value="STX35485.1"/>
    <property type="molecule type" value="Genomic_DNA"/>
</dbReference>
<proteinExistence type="predicted"/>
<evidence type="ECO:0000313" key="1">
    <source>
        <dbReference type="EMBL" id="KTC83400.1"/>
    </source>
</evidence>
<dbReference type="Proteomes" id="UP000255316">
    <property type="component" value="Unassembled WGS sequence"/>
</dbReference>
<dbReference type="RefSeq" id="WP_174905303.1">
    <property type="nucleotide sequence ID" value="NZ_CAAAHQ010000005.1"/>
</dbReference>